<dbReference type="Pfam" id="PF01891">
    <property type="entry name" value="CbiM"/>
    <property type="match status" value="1"/>
</dbReference>
<evidence type="ECO:0000256" key="6">
    <source>
        <dbReference type="ARBA" id="ARBA00023136"/>
    </source>
</evidence>
<organism evidence="8 9">
    <name type="scientific">Thermatribacter velox</name>
    <dbReference type="NCBI Taxonomy" id="3039681"/>
    <lineage>
        <taxon>Bacteria</taxon>
        <taxon>Pseudomonadati</taxon>
        <taxon>Atribacterota</taxon>
        <taxon>Atribacteria</taxon>
        <taxon>Atribacterales</taxon>
        <taxon>Thermatribacteraceae</taxon>
        <taxon>Thermatribacter</taxon>
    </lineage>
</organism>
<evidence type="ECO:0000256" key="1">
    <source>
        <dbReference type="ARBA" id="ARBA00004651"/>
    </source>
</evidence>
<dbReference type="EMBL" id="CP121689">
    <property type="protein sequence ID" value="WZL76420.1"/>
    <property type="molecule type" value="Genomic_DNA"/>
</dbReference>
<name>A0ABZ2YFF6_9BACT</name>
<feature type="transmembrane region" description="Helical" evidence="7">
    <location>
        <begin position="12"/>
        <end position="28"/>
    </location>
</feature>
<keyword evidence="5 7" id="KW-1133">Transmembrane helix</keyword>
<reference evidence="8 9" key="1">
    <citation type="submission" date="2023-03" db="EMBL/GenBank/DDBJ databases">
        <title>Novel Species.</title>
        <authorList>
            <person name="Ma S."/>
        </authorList>
    </citation>
    <scope>NUCLEOTIDE SEQUENCE [LARGE SCALE GENOMIC DNA]</scope>
    <source>
        <strain evidence="8 9">B11</strain>
    </source>
</reference>
<dbReference type="RefSeq" id="WP_369018582.1">
    <property type="nucleotide sequence ID" value="NZ_CP121689.1"/>
</dbReference>
<evidence type="ECO:0000256" key="4">
    <source>
        <dbReference type="ARBA" id="ARBA00022692"/>
    </source>
</evidence>
<feature type="transmembrane region" description="Helical" evidence="7">
    <location>
        <begin position="40"/>
        <end position="60"/>
    </location>
</feature>
<feature type="transmembrane region" description="Helical" evidence="7">
    <location>
        <begin position="72"/>
        <end position="99"/>
    </location>
</feature>
<dbReference type="Gene3D" id="1.10.1760.20">
    <property type="match status" value="1"/>
</dbReference>
<evidence type="ECO:0000256" key="5">
    <source>
        <dbReference type="ARBA" id="ARBA00022989"/>
    </source>
</evidence>
<keyword evidence="2" id="KW-0813">Transport</keyword>
<evidence type="ECO:0000256" key="7">
    <source>
        <dbReference type="SAM" id="Phobius"/>
    </source>
</evidence>
<comment type="subcellular location">
    <subcellularLocation>
        <location evidence="1">Cell membrane</location>
        <topology evidence="1">Multi-pass membrane protein</topology>
    </subcellularLocation>
</comment>
<keyword evidence="6 7" id="KW-0472">Membrane</keyword>
<dbReference type="PANTHER" id="PTHR34229">
    <property type="entry name" value="METAL TRANSPORT PROTEIN HI_1621-RELATED"/>
    <property type="match status" value="1"/>
</dbReference>
<evidence type="ECO:0000256" key="3">
    <source>
        <dbReference type="ARBA" id="ARBA00022475"/>
    </source>
</evidence>
<gene>
    <name evidence="8" type="ORF">QBE54_01420</name>
</gene>
<keyword evidence="9" id="KW-1185">Reference proteome</keyword>
<feature type="transmembrane region" description="Helical" evidence="7">
    <location>
        <begin position="105"/>
        <end position="125"/>
    </location>
</feature>
<accession>A0ABZ2YFF6</accession>
<evidence type="ECO:0000313" key="8">
    <source>
        <dbReference type="EMBL" id="WZL76420.1"/>
    </source>
</evidence>
<keyword evidence="3" id="KW-1003">Cell membrane</keyword>
<feature type="transmembrane region" description="Helical" evidence="7">
    <location>
        <begin position="137"/>
        <end position="156"/>
    </location>
</feature>
<evidence type="ECO:0000313" key="9">
    <source>
        <dbReference type="Proteomes" id="UP001461341"/>
    </source>
</evidence>
<protein>
    <submittedName>
        <fullName evidence="8">Energy-coupling factor ABC transporter permease</fullName>
    </submittedName>
</protein>
<feature type="transmembrane region" description="Helical" evidence="7">
    <location>
        <begin position="168"/>
        <end position="192"/>
    </location>
</feature>
<evidence type="ECO:0000256" key="2">
    <source>
        <dbReference type="ARBA" id="ARBA00022448"/>
    </source>
</evidence>
<proteinExistence type="predicted"/>
<dbReference type="Proteomes" id="UP001461341">
    <property type="component" value="Chromosome"/>
</dbReference>
<sequence>MHIPDGFLDTKTWVTTVGVSAIFLSYGISRLKREFDYRKVPLMGVVAAFIFAAQMINFPVAGGTSGHLIGALLAAVLAGPLEAMVIMSTILIVQCFVFMDGGVTALGANILNMALIATWVGYYVYRLLDRKNALQPWALFLGSWVSVVAAAVAASIELAVSGTIPLSVVLPAMLFWHLLIGVGEGAITLLVVSYVKKTRPEILFGEG</sequence>
<dbReference type="PANTHER" id="PTHR34229:SF1">
    <property type="entry name" value="METAL TRANSPORT PROTEIN HI_1621-RELATED"/>
    <property type="match status" value="1"/>
</dbReference>
<keyword evidence="4 7" id="KW-0812">Transmembrane</keyword>
<dbReference type="InterPro" id="IPR002751">
    <property type="entry name" value="CbiM/NikMN"/>
</dbReference>